<feature type="region of interest" description="Disordered" evidence="1">
    <location>
        <begin position="18"/>
        <end position="54"/>
    </location>
</feature>
<evidence type="ECO:0000313" key="4">
    <source>
        <dbReference type="EMBL" id="KAA1415470.1"/>
    </source>
</evidence>
<protein>
    <submittedName>
        <fullName evidence="4">PucR family transcriptional regulator</fullName>
    </submittedName>
</protein>
<comment type="caution">
    <text evidence="4">The sequence shown here is derived from an EMBL/GenBank/DDBJ whole genome shotgun (WGS) entry which is preliminary data.</text>
</comment>
<reference evidence="4 5" key="1">
    <citation type="submission" date="2019-09" db="EMBL/GenBank/DDBJ databases">
        <title>Nocardioides panacisoli sp. nov., isolated from the soil of a ginseng field.</title>
        <authorList>
            <person name="Cho C."/>
        </authorList>
    </citation>
    <scope>NUCLEOTIDE SEQUENCE [LARGE SCALE GENOMIC DNA]</scope>
    <source>
        <strain evidence="4 5">BN130099</strain>
    </source>
</reference>
<reference evidence="4 5" key="2">
    <citation type="submission" date="2019-09" db="EMBL/GenBank/DDBJ databases">
        <authorList>
            <person name="Jin C."/>
        </authorList>
    </citation>
    <scope>NUCLEOTIDE SEQUENCE [LARGE SCALE GENOMIC DNA]</scope>
    <source>
        <strain evidence="4 5">BN130099</strain>
    </source>
</reference>
<feature type="domain" description="PucR C-terminal helix-turn-helix" evidence="3">
    <location>
        <begin position="464"/>
        <end position="521"/>
    </location>
</feature>
<accession>A0A5B1L6R5</accession>
<gene>
    <name evidence="4" type="ORF">F0U44_21015</name>
</gene>
<evidence type="ECO:0000256" key="1">
    <source>
        <dbReference type="SAM" id="MobiDB-lite"/>
    </source>
</evidence>
<keyword evidence="5" id="KW-1185">Reference proteome</keyword>
<evidence type="ECO:0000259" key="2">
    <source>
        <dbReference type="Pfam" id="PF07905"/>
    </source>
</evidence>
<evidence type="ECO:0000313" key="5">
    <source>
        <dbReference type="Proteomes" id="UP000325003"/>
    </source>
</evidence>
<evidence type="ECO:0000259" key="3">
    <source>
        <dbReference type="Pfam" id="PF13556"/>
    </source>
</evidence>
<dbReference type="InterPro" id="IPR025736">
    <property type="entry name" value="PucR_C-HTH_dom"/>
</dbReference>
<dbReference type="InterPro" id="IPR051448">
    <property type="entry name" value="CdaR-like_regulators"/>
</dbReference>
<dbReference type="Pfam" id="PF13556">
    <property type="entry name" value="HTH_30"/>
    <property type="match status" value="1"/>
</dbReference>
<name>A0A5B1L6R5_9ACTN</name>
<dbReference type="PANTHER" id="PTHR33744">
    <property type="entry name" value="CARBOHYDRATE DIACID REGULATOR"/>
    <property type="match status" value="1"/>
</dbReference>
<sequence length="527" mass="55019">MGDRRVLAGRQLPRARAGDLGDEASLLRERGATGGRDGGGRCGHASHGRSSGTHQRCPLCTIADHSLCDTDTVLTVARVLAERALALQPVHLADGDRPVAWVATSELADPTPFLQGNEVLLTTGLDTTGWGREWDAYVARLVAADVAALGLGIGLTHASVPRPLAKACAKHGLTLFTVPRPTAFVTISRAVAALLDEEAEHATRQALEAQRLLTRAALRGQDADVLRQLARLVGGRVEVVDAAGADTALARAGGTTVVHPLGLAARPTAWLAVTTDHPLPDPHRSAISTAVALLTLADEGRRERRTHDRVVRARAVGLLLDGDAEVATLLLDAVGTALPPAPVRVLCVRTGRVEDALEILDDLGVIAARDDDLTVAICAARRATAVATRLTEAGATVGIGTATRLDEAARSHETAVQALARTSAAAPARAWDELHDSGVVALLGAAATPYSREWLAPLADDTTLIETLSAYVAHHGSIGAVAAALGVHRNTVRNRVAHIEALLGRDLAEAGTRAEAWVALSALEQGR</sequence>
<dbReference type="Gene3D" id="1.10.10.2840">
    <property type="entry name" value="PucR C-terminal helix-turn-helix domain"/>
    <property type="match status" value="1"/>
</dbReference>
<proteinExistence type="predicted"/>
<dbReference type="EMBL" id="VUJV01000009">
    <property type="protein sequence ID" value="KAA1415470.1"/>
    <property type="molecule type" value="Genomic_DNA"/>
</dbReference>
<organism evidence="4 5">
    <name type="scientific">Nocardioides humilatus</name>
    <dbReference type="NCBI Taxonomy" id="2607660"/>
    <lineage>
        <taxon>Bacteria</taxon>
        <taxon>Bacillati</taxon>
        <taxon>Actinomycetota</taxon>
        <taxon>Actinomycetes</taxon>
        <taxon>Propionibacteriales</taxon>
        <taxon>Nocardioidaceae</taxon>
        <taxon>Nocardioides</taxon>
    </lineage>
</organism>
<dbReference type="PANTHER" id="PTHR33744:SF1">
    <property type="entry name" value="DNA-BINDING TRANSCRIPTIONAL ACTIVATOR ADER"/>
    <property type="match status" value="1"/>
</dbReference>
<dbReference type="InterPro" id="IPR042070">
    <property type="entry name" value="PucR_C-HTH_sf"/>
</dbReference>
<feature type="domain" description="Purine catabolism PurC-like" evidence="2">
    <location>
        <begin position="95"/>
        <end position="194"/>
    </location>
</feature>
<dbReference type="Pfam" id="PF07905">
    <property type="entry name" value="PucR"/>
    <property type="match status" value="1"/>
</dbReference>
<dbReference type="Proteomes" id="UP000325003">
    <property type="component" value="Unassembled WGS sequence"/>
</dbReference>
<dbReference type="AlphaFoldDB" id="A0A5B1L6R5"/>
<dbReference type="InterPro" id="IPR012914">
    <property type="entry name" value="PucR_dom"/>
</dbReference>
<feature type="compositionally biased region" description="Gly residues" evidence="1">
    <location>
        <begin position="32"/>
        <end position="42"/>
    </location>
</feature>